<name>A0A0B1T414_OESDE</name>
<evidence type="ECO:0000313" key="1">
    <source>
        <dbReference type="EMBL" id="KHJ91974.1"/>
    </source>
</evidence>
<accession>A0A0B1T414</accession>
<organism evidence="1 2">
    <name type="scientific">Oesophagostomum dentatum</name>
    <name type="common">Nodular worm</name>
    <dbReference type="NCBI Taxonomy" id="61180"/>
    <lineage>
        <taxon>Eukaryota</taxon>
        <taxon>Metazoa</taxon>
        <taxon>Ecdysozoa</taxon>
        <taxon>Nematoda</taxon>
        <taxon>Chromadorea</taxon>
        <taxon>Rhabditida</taxon>
        <taxon>Rhabditina</taxon>
        <taxon>Rhabditomorpha</taxon>
        <taxon>Strongyloidea</taxon>
        <taxon>Strongylidae</taxon>
        <taxon>Oesophagostomum</taxon>
    </lineage>
</organism>
<dbReference type="AlphaFoldDB" id="A0A0B1T414"/>
<gene>
    <name evidence="1" type="ORF">OESDEN_08148</name>
</gene>
<dbReference type="EMBL" id="KN551669">
    <property type="protein sequence ID" value="KHJ91974.1"/>
    <property type="molecule type" value="Genomic_DNA"/>
</dbReference>
<proteinExistence type="predicted"/>
<evidence type="ECO:0000313" key="2">
    <source>
        <dbReference type="Proteomes" id="UP000053660"/>
    </source>
</evidence>
<sequence>MTTLMLTTSNMETLQFWAKHLCNESRPMGLSGWLCILCILREAISDVDAALPLFRRYTAGSKYDPSTFVKTPEKGFSHVVAFV</sequence>
<dbReference type="Proteomes" id="UP000053660">
    <property type="component" value="Unassembled WGS sequence"/>
</dbReference>
<reference evidence="1 2" key="1">
    <citation type="submission" date="2014-03" db="EMBL/GenBank/DDBJ databases">
        <title>Draft genome of the hookworm Oesophagostomum dentatum.</title>
        <authorList>
            <person name="Mitreva M."/>
        </authorList>
    </citation>
    <scope>NUCLEOTIDE SEQUENCE [LARGE SCALE GENOMIC DNA]</scope>
    <source>
        <strain evidence="1 2">OD-Hann</strain>
    </source>
</reference>
<keyword evidence="2" id="KW-1185">Reference proteome</keyword>
<protein>
    <submittedName>
        <fullName evidence="1">Uncharacterized protein</fullName>
    </submittedName>
</protein>